<dbReference type="GeneID" id="104988964"/>
<organism evidence="2 3">
    <name type="scientific">Bison bison bison</name>
    <name type="common">North American plains bison</name>
    <dbReference type="NCBI Taxonomy" id="43346"/>
    <lineage>
        <taxon>Eukaryota</taxon>
        <taxon>Metazoa</taxon>
        <taxon>Chordata</taxon>
        <taxon>Craniata</taxon>
        <taxon>Vertebrata</taxon>
        <taxon>Euteleostomi</taxon>
        <taxon>Mammalia</taxon>
        <taxon>Eutheria</taxon>
        <taxon>Laurasiatheria</taxon>
        <taxon>Artiodactyla</taxon>
        <taxon>Ruminantia</taxon>
        <taxon>Pecora</taxon>
        <taxon>Bovidae</taxon>
        <taxon>Bovinae</taxon>
        <taxon>Bison</taxon>
    </lineage>
</organism>
<name>A0A6P3H9I0_BISBB</name>
<feature type="compositionally biased region" description="Polar residues" evidence="1">
    <location>
        <begin position="260"/>
        <end position="281"/>
    </location>
</feature>
<accession>A0A6P3H9I0</accession>
<dbReference type="KEGG" id="bbis:104988964"/>
<evidence type="ECO:0000256" key="1">
    <source>
        <dbReference type="SAM" id="MobiDB-lite"/>
    </source>
</evidence>
<dbReference type="AlphaFoldDB" id="A0A6P3H9I0"/>
<dbReference type="Proteomes" id="UP000515208">
    <property type="component" value="Unplaced"/>
</dbReference>
<dbReference type="RefSeq" id="XP_010838771.1">
    <property type="nucleotide sequence ID" value="XM_010840469.1"/>
</dbReference>
<keyword evidence="2" id="KW-1185">Reference proteome</keyword>
<evidence type="ECO:0000313" key="3">
    <source>
        <dbReference type="RefSeq" id="XP_010838771.1"/>
    </source>
</evidence>
<gene>
    <name evidence="3" type="primary">LOC104988964</name>
</gene>
<evidence type="ECO:0000313" key="2">
    <source>
        <dbReference type="Proteomes" id="UP000515208"/>
    </source>
</evidence>
<proteinExistence type="predicted"/>
<sequence>MAGGGPYRACGVLLSCPAGDELGPVGYGMTDSKDPRIGGSQWCSRLPGFEPRWMVYLDWDKEAVPEHCCWVVVVVAVPLRLRPDSHSGGDCSPGDPTVIEHLRLNGALKEAAGAGDHHRDPGYASGDVCRGFGRLTLVLIESTPAPAWKTDKEGSLGARGGSPGGWREPRLQQLPLAPGCPLLAAGLNVSQGPRAGRPLRPDGRLVAQDEGHRPGTGQGRSRALHWSVLWRRNSSQRTCEDPAWLSWDTGWQLTFPPTPTLGTASWSPSQTDLPSELTPWQSAERRKPPNWQL</sequence>
<feature type="region of interest" description="Disordered" evidence="1">
    <location>
        <begin position="256"/>
        <end position="293"/>
    </location>
</feature>
<reference evidence="3" key="1">
    <citation type="submission" date="2025-08" db="UniProtKB">
        <authorList>
            <consortium name="RefSeq"/>
        </authorList>
    </citation>
    <scope>IDENTIFICATION</scope>
    <source>
        <tissue evidence="3">Blood</tissue>
    </source>
</reference>
<protein>
    <submittedName>
        <fullName evidence="3">Uncharacterized protein LOC104988964</fullName>
    </submittedName>
</protein>